<evidence type="ECO:0000256" key="1">
    <source>
        <dbReference type="SAM" id="SignalP"/>
    </source>
</evidence>
<evidence type="ECO:0000313" key="2">
    <source>
        <dbReference type="EMBL" id="CAD5108970.1"/>
    </source>
</evidence>
<comment type="caution">
    <text evidence="2">The sequence shown here is derived from an EMBL/GenBank/DDBJ whole genome shotgun (WGS) entry which is preliminary data.</text>
</comment>
<protein>
    <recommendedName>
        <fullName evidence="4">Nucleoside-binding protein</fullName>
    </recommendedName>
</protein>
<dbReference type="Proteomes" id="UP000583387">
    <property type="component" value="Unassembled WGS sequence"/>
</dbReference>
<dbReference type="EMBL" id="CAJFCI010000066">
    <property type="protein sequence ID" value="CAD5108970.1"/>
    <property type="molecule type" value="Genomic_DNA"/>
</dbReference>
<accession>A0A7U7IA44</accession>
<dbReference type="Gene3D" id="2.40.230.20">
    <property type="entry name" value="Nucleoside-specific channel-forming protein, Tsx-like"/>
    <property type="match status" value="1"/>
</dbReference>
<organism evidence="2 3">
    <name type="scientific">Zestomonas carbonaria</name>
    <dbReference type="NCBI Taxonomy" id="2762745"/>
    <lineage>
        <taxon>Bacteria</taxon>
        <taxon>Pseudomonadati</taxon>
        <taxon>Pseudomonadota</taxon>
        <taxon>Gammaproteobacteria</taxon>
        <taxon>Pseudomonadales</taxon>
        <taxon>Pseudomonadaceae</taxon>
        <taxon>Zestomonas</taxon>
    </lineage>
</organism>
<keyword evidence="1" id="KW-0732">Signal</keyword>
<proteinExistence type="predicted"/>
<evidence type="ECO:0000313" key="3">
    <source>
        <dbReference type="Proteomes" id="UP000583387"/>
    </source>
</evidence>
<dbReference type="AlphaFoldDB" id="A0A7U7IA44"/>
<reference evidence="2 3" key="1">
    <citation type="submission" date="2020-08" db="EMBL/GenBank/DDBJ databases">
        <authorList>
            <person name="Criscuolo A."/>
        </authorList>
    </citation>
    <scope>NUCLEOTIDE SEQUENCE [LARGE SCALE GENOMIC DNA]</scope>
    <source>
        <strain evidence="2">CIP111764</strain>
    </source>
</reference>
<feature type="chain" id="PRO_5030684529" description="Nucleoside-binding protein" evidence="1">
    <location>
        <begin position="23"/>
        <end position="277"/>
    </location>
</feature>
<dbReference type="RefSeq" id="WP_187672287.1">
    <property type="nucleotide sequence ID" value="NZ_CAJFCI010000066.1"/>
</dbReference>
<keyword evidence="3" id="KW-1185">Reference proteome</keyword>
<evidence type="ECO:0008006" key="4">
    <source>
        <dbReference type="Google" id="ProtNLM"/>
    </source>
</evidence>
<feature type="signal peptide" evidence="1">
    <location>
        <begin position="1"/>
        <end position="22"/>
    </location>
</feature>
<dbReference type="InterPro" id="IPR036777">
    <property type="entry name" value="Channel_Tsx-like_sf"/>
</dbReference>
<dbReference type="SUPFAM" id="SSF111364">
    <property type="entry name" value="Tsx-like channel"/>
    <property type="match status" value="1"/>
</dbReference>
<dbReference type="GO" id="GO:0009279">
    <property type="term" value="C:cell outer membrane"/>
    <property type="evidence" value="ECO:0007669"/>
    <property type="project" value="InterPro"/>
</dbReference>
<sequence>MKNTVKGTALLLALAGTGQASALEWMNNSVGFRYGQEFTNPNNPHKIAKRIYSFTHASGYQYGSNYFHLDVLLSDSNDPRKGTDHGSSEVYAVYRNQVFASRVFDREFGNELVKDYALTIGFDASRNNNLASAKKRALVIGPTLKFNTVGFADLSLMYYKEKNHSGIPGARHPDHTFDATYMLNLAWMRPFQIGDHAAKFQGFVNHVGDKGGDYNDRDTAPETLMRAALMVAARPGKNVKPNLYLGVGYEYWHNKFGVDGGRGSRTSAPTLNLELSF</sequence>
<gene>
    <name evidence="2" type="ORF">PSEWESI4_03266</name>
</gene>
<name>A0A7U7IA44_9GAMM</name>